<evidence type="ECO:0000259" key="2">
    <source>
        <dbReference type="Pfam" id="PF13579"/>
    </source>
</evidence>
<keyword evidence="4" id="KW-1185">Reference proteome</keyword>
<dbReference type="GO" id="GO:0016757">
    <property type="term" value="F:glycosyltransferase activity"/>
    <property type="evidence" value="ECO:0007669"/>
    <property type="project" value="UniProtKB-ARBA"/>
</dbReference>
<dbReference type="AlphaFoldDB" id="A0A1I5NPX1"/>
<feature type="region of interest" description="Disordered" evidence="1">
    <location>
        <begin position="133"/>
        <end position="156"/>
    </location>
</feature>
<feature type="domain" description="Glycosyltransferase subfamily 4-like N-terminal" evidence="2">
    <location>
        <begin position="3"/>
        <end position="147"/>
    </location>
</feature>
<sequence length="156" mass="16943">MLRSLGALPVVLGVEDEAAAQDAWRLEGIERHLATPRGPAALAYAPGLRALLDAAKLDLLHLHGIWQYPVKAAGDWARRTGKPLVVSPHGMLDPWITSRNAWKKHLARLLWEDAALNQASLFHALTQGEAADIERQQPATPRVVIPNAAPGQGKLL</sequence>
<dbReference type="Proteomes" id="UP000199331">
    <property type="component" value="Unassembled WGS sequence"/>
</dbReference>
<reference evidence="4" key="1">
    <citation type="submission" date="2016-10" db="EMBL/GenBank/DDBJ databases">
        <authorList>
            <person name="Varghese N."/>
            <person name="Submissions S."/>
        </authorList>
    </citation>
    <scope>NUCLEOTIDE SEQUENCE [LARGE SCALE GENOMIC DNA]</scope>
    <source>
        <strain evidence="4">CGMCC 1.7715</strain>
    </source>
</reference>
<evidence type="ECO:0000256" key="1">
    <source>
        <dbReference type="SAM" id="MobiDB-lite"/>
    </source>
</evidence>
<dbReference type="SUPFAM" id="SSF53756">
    <property type="entry name" value="UDP-Glycosyltransferase/glycogen phosphorylase"/>
    <property type="match status" value="1"/>
</dbReference>
<gene>
    <name evidence="3" type="ORF">SAMN04488060_2014</name>
</gene>
<protein>
    <submittedName>
        <fullName evidence="3">Glycosyl transferase 4-like domain-containing protein</fullName>
    </submittedName>
</protein>
<dbReference type="InterPro" id="IPR028098">
    <property type="entry name" value="Glyco_trans_4-like_N"/>
</dbReference>
<dbReference type="Gene3D" id="3.40.50.2000">
    <property type="entry name" value="Glycogen Phosphorylase B"/>
    <property type="match status" value="1"/>
</dbReference>
<dbReference type="STRING" id="604088.SAMN04488060_2014"/>
<evidence type="ECO:0000313" key="3">
    <source>
        <dbReference type="EMBL" id="SFP23853.1"/>
    </source>
</evidence>
<dbReference type="EMBL" id="FOWZ01000003">
    <property type="protein sequence ID" value="SFP23853.1"/>
    <property type="molecule type" value="Genomic_DNA"/>
</dbReference>
<keyword evidence="3" id="KW-0808">Transferase</keyword>
<evidence type="ECO:0000313" key="4">
    <source>
        <dbReference type="Proteomes" id="UP000199331"/>
    </source>
</evidence>
<name>A0A1I5NPX1_9SPHN</name>
<dbReference type="Pfam" id="PF13579">
    <property type="entry name" value="Glyco_trans_4_4"/>
    <property type="match status" value="1"/>
</dbReference>
<proteinExistence type="predicted"/>
<organism evidence="3 4">
    <name type="scientific">Qipengyuania nanhaisediminis</name>
    <dbReference type="NCBI Taxonomy" id="604088"/>
    <lineage>
        <taxon>Bacteria</taxon>
        <taxon>Pseudomonadati</taxon>
        <taxon>Pseudomonadota</taxon>
        <taxon>Alphaproteobacteria</taxon>
        <taxon>Sphingomonadales</taxon>
        <taxon>Erythrobacteraceae</taxon>
        <taxon>Qipengyuania</taxon>
    </lineage>
</organism>
<accession>A0A1I5NPX1</accession>